<reference evidence="4" key="1">
    <citation type="journal article" date="2021" name="Proc. Natl. Acad. Sci. U.S.A.">
        <title>Three genomes in the algal genus Volvox reveal the fate of a haploid sex-determining region after a transition to homothallism.</title>
        <authorList>
            <person name="Yamamoto K."/>
            <person name="Hamaji T."/>
            <person name="Kawai-Toyooka H."/>
            <person name="Matsuzaki R."/>
            <person name="Takahashi F."/>
            <person name="Nishimura Y."/>
            <person name="Kawachi M."/>
            <person name="Noguchi H."/>
            <person name="Minakuchi Y."/>
            <person name="Umen J.G."/>
            <person name="Toyoda A."/>
            <person name="Nozaki H."/>
        </authorList>
    </citation>
    <scope>NUCLEOTIDE SEQUENCE</scope>
    <source>
        <strain evidence="4">NIES-3785</strain>
        <strain evidence="3">NIES-3786</strain>
    </source>
</reference>
<evidence type="ECO:0000313" key="4">
    <source>
        <dbReference type="EMBL" id="GIM11889.1"/>
    </source>
</evidence>
<feature type="domain" description="Multiple myeloma tumor-associated protein 2-like N-terminal" evidence="2">
    <location>
        <begin position="11"/>
        <end position="84"/>
    </location>
</feature>
<feature type="region of interest" description="Disordered" evidence="1">
    <location>
        <begin position="374"/>
        <end position="596"/>
    </location>
</feature>
<dbReference type="PANTHER" id="PTHR14580:SF0">
    <property type="entry name" value="MULTIPLE MYELOMA TUMOR-ASSOCIATED PROTEIN 2"/>
    <property type="match status" value="1"/>
</dbReference>
<evidence type="ECO:0000313" key="6">
    <source>
        <dbReference type="Proteomes" id="UP000747110"/>
    </source>
</evidence>
<dbReference type="Pfam" id="PF10159">
    <property type="entry name" value="MMtag"/>
    <property type="match status" value="1"/>
</dbReference>
<dbReference type="InterPro" id="IPR039207">
    <property type="entry name" value="MMTAG2-like"/>
</dbReference>
<feature type="region of interest" description="Disordered" evidence="1">
    <location>
        <begin position="148"/>
        <end position="191"/>
    </location>
</feature>
<protein>
    <recommendedName>
        <fullName evidence="2">Multiple myeloma tumor-associated protein 2-like N-terminal domain-containing protein</fullName>
    </recommendedName>
</protein>
<feature type="compositionally biased region" description="Basic and acidic residues" evidence="1">
    <location>
        <begin position="510"/>
        <end position="544"/>
    </location>
</feature>
<accession>A0A8J4LW84</accession>
<feature type="compositionally biased region" description="Basic and acidic residues" evidence="1">
    <location>
        <begin position="378"/>
        <end position="390"/>
    </location>
</feature>
<feature type="region of interest" description="Disordered" evidence="1">
    <location>
        <begin position="207"/>
        <end position="356"/>
    </location>
</feature>
<comment type="caution">
    <text evidence="4">The sequence shown here is derived from an EMBL/GenBank/DDBJ whole genome shotgun (WGS) entry which is preliminary data.</text>
</comment>
<feature type="region of interest" description="Disordered" evidence="1">
    <location>
        <begin position="1"/>
        <end position="21"/>
    </location>
</feature>
<dbReference type="InterPro" id="IPR019315">
    <property type="entry name" value="MMTA2_N"/>
</dbReference>
<dbReference type="AlphaFoldDB" id="A0A8J4LW84"/>
<feature type="compositionally biased region" description="Basic and acidic residues" evidence="1">
    <location>
        <begin position="470"/>
        <end position="491"/>
    </location>
</feature>
<dbReference type="PANTHER" id="PTHR14580">
    <property type="entry name" value="MULTIPLE MYELOMA TUMOR-ASSOCIATED PROTEIN 2 FAMILY MEMBER"/>
    <property type="match status" value="1"/>
</dbReference>
<organism evidence="4 5">
    <name type="scientific">Volvox reticuliferus</name>
    <dbReference type="NCBI Taxonomy" id="1737510"/>
    <lineage>
        <taxon>Eukaryota</taxon>
        <taxon>Viridiplantae</taxon>
        <taxon>Chlorophyta</taxon>
        <taxon>core chlorophytes</taxon>
        <taxon>Chlorophyceae</taxon>
        <taxon>CS clade</taxon>
        <taxon>Chlamydomonadales</taxon>
        <taxon>Volvocaceae</taxon>
        <taxon>Volvox</taxon>
    </lineage>
</organism>
<name>A0A8J4LW84_9CHLO</name>
<dbReference type="EMBL" id="BNCQ01000041">
    <property type="protein sequence ID" value="GIM11889.1"/>
    <property type="molecule type" value="Genomic_DNA"/>
</dbReference>
<feature type="compositionally biased region" description="Acidic residues" evidence="1">
    <location>
        <begin position="272"/>
        <end position="281"/>
    </location>
</feature>
<evidence type="ECO:0000313" key="5">
    <source>
        <dbReference type="Proteomes" id="UP000722791"/>
    </source>
</evidence>
<feature type="compositionally biased region" description="Basic and acidic residues" evidence="1">
    <location>
        <begin position="557"/>
        <end position="582"/>
    </location>
</feature>
<sequence>MSLYNGPPRPGARGGRDQFSWDNVKADKDREYYLGHSVKALAGRWQKGRDVYWYTREKSAQDSIQDEIQAVKKREEELMMEAMGLKPKTVAKPAPKLDKHDLDELINGKQEEQEQPDAAAAAAQEADRIKGLGYVAGTGSGLAEAVRTTLPGVGPADASGGPGVSHGQQLPPPPPRQQQPAGALATATAASRGAYRPGAALALAAGMSSEQLKELRRAEKRAKKEAKKEAKKAKKEAKRAKKAARKGRKEHGEGANVQQAKGSSSSSGDGSNSDEDSDEDNDRGLRQGGSGREQDDKLRDHQRPGCGGRRGPHDEAHAPHDLSHGPRHRRPEEGSHRPSIAADMGHGRQGSAAWRHGQYGREYDWEYDRGRSAMAGRGRMEGGGEEEARRWQGHGGVNDDDFGRQPRLPPKRARHDSPSPSPQLHYRCRRSASGSPPPHQHQQQQHRHDTPSPDRGAKSQQKRRLNSGDLYKRGQSRADLKLPSRWRHDNYGDEAAAAAAAARDAGGGGDPRDGRAQGATRDWRDNAKEGGREGGRGQGRERNRSCSPVRRRRHDSRSRSPDPCHREGRTRSRSRSPADRWRTGCLSRGPGISTNE</sequence>
<dbReference type="OrthoDB" id="5390672at2759"/>
<feature type="compositionally biased region" description="Low complexity" evidence="1">
    <location>
        <begin position="178"/>
        <end position="191"/>
    </location>
</feature>
<feature type="compositionally biased region" description="Basic and acidic residues" evidence="1">
    <location>
        <begin position="311"/>
        <end position="336"/>
    </location>
</feature>
<evidence type="ECO:0000256" key="1">
    <source>
        <dbReference type="SAM" id="MobiDB-lite"/>
    </source>
</evidence>
<feature type="compositionally biased region" description="Basic and acidic residues" evidence="1">
    <location>
        <begin position="446"/>
        <end position="457"/>
    </location>
</feature>
<evidence type="ECO:0000259" key="2">
    <source>
        <dbReference type="Pfam" id="PF10159"/>
    </source>
</evidence>
<feature type="compositionally biased region" description="Low complexity" evidence="1">
    <location>
        <begin position="493"/>
        <end position="504"/>
    </location>
</feature>
<gene>
    <name evidence="3" type="ORF">Vretifemale_16487</name>
    <name evidence="4" type="ORF">Vretimale_15354</name>
</gene>
<evidence type="ECO:0000313" key="3">
    <source>
        <dbReference type="EMBL" id="GIL88522.1"/>
    </source>
</evidence>
<feature type="compositionally biased region" description="Basic and acidic residues" evidence="1">
    <location>
        <begin position="292"/>
        <end position="303"/>
    </location>
</feature>
<proteinExistence type="predicted"/>
<dbReference type="Proteomes" id="UP000747110">
    <property type="component" value="Unassembled WGS sequence"/>
</dbReference>
<feature type="compositionally biased region" description="Basic residues" evidence="1">
    <location>
        <begin position="218"/>
        <end position="249"/>
    </location>
</feature>
<dbReference type="Proteomes" id="UP000722791">
    <property type="component" value="Unassembled WGS sequence"/>
</dbReference>
<dbReference type="EMBL" id="BNCP01000045">
    <property type="protein sequence ID" value="GIL88522.1"/>
    <property type="molecule type" value="Genomic_DNA"/>
</dbReference>
<keyword evidence="6" id="KW-1185">Reference proteome</keyword>